<proteinExistence type="predicted"/>
<evidence type="ECO:0000313" key="3">
    <source>
        <dbReference type="Proteomes" id="UP001165678"/>
    </source>
</evidence>
<protein>
    <submittedName>
        <fullName evidence="2">Uncharacterized protein</fullName>
    </submittedName>
</protein>
<dbReference type="AlphaFoldDB" id="A0AA41ZH49"/>
<dbReference type="EMBL" id="JAPIVE010000004">
    <property type="protein sequence ID" value="MCX2525159.1"/>
    <property type="molecule type" value="Genomic_DNA"/>
</dbReference>
<name>A0AA41ZH49_9GAMM</name>
<keyword evidence="1" id="KW-0472">Membrane</keyword>
<keyword evidence="3" id="KW-1185">Reference proteome</keyword>
<evidence type="ECO:0000313" key="2">
    <source>
        <dbReference type="EMBL" id="MCX2525159.1"/>
    </source>
</evidence>
<evidence type="ECO:0000256" key="1">
    <source>
        <dbReference type="SAM" id="Phobius"/>
    </source>
</evidence>
<dbReference type="Proteomes" id="UP001165678">
    <property type="component" value="Unassembled WGS sequence"/>
</dbReference>
<comment type="caution">
    <text evidence="2">The sequence shown here is derived from an EMBL/GenBank/DDBJ whole genome shotgun (WGS) entry which is preliminary data.</text>
</comment>
<reference evidence="2" key="1">
    <citation type="submission" date="2022-11" db="EMBL/GenBank/DDBJ databases">
        <title>Larsenimonas rhizosphaerae sp. nov., isolated from a tidal mudflat.</title>
        <authorList>
            <person name="Lee S.D."/>
            <person name="Kim I.S."/>
        </authorList>
    </citation>
    <scope>NUCLEOTIDE SEQUENCE</scope>
    <source>
        <strain evidence="2">GH2-1</strain>
    </source>
</reference>
<keyword evidence="1" id="KW-0812">Transmembrane</keyword>
<organism evidence="2 3">
    <name type="scientific">Larsenimonas rhizosphaerae</name>
    <dbReference type="NCBI Taxonomy" id="2944682"/>
    <lineage>
        <taxon>Bacteria</taxon>
        <taxon>Pseudomonadati</taxon>
        <taxon>Pseudomonadota</taxon>
        <taxon>Gammaproteobacteria</taxon>
        <taxon>Oceanospirillales</taxon>
        <taxon>Halomonadaceae</taxon>
        <taxon>Larsenimonas</taxon>
    </lineage>
</organism>
<dbReference type="RefSeq" id="WP_265896719.1">
    <property type="nucleotide sequence ID" value="NZ_JAPIVE010000004.1"/>
</dbReference>
<gene>
    <name evidence="2" type="ORF">OQ287_12985</name>
</gene>
<sequence>MPDSGRREDNRRSPTLNALILVTLVMIMVSMGYLANYYLGVGSSHQITWYPANPFCQVSERRCVASLGHHGDISLALATTRTDQHRAHISAQIEQLDASRVDVMLERRDQARTVESTRMEQVGPHRFTGLLPLDQCSASPMRWRLKVVVHTPHRNLGGWFDFDTACEDNQAVSS</sequence>
<accession>A0AA41ZH49</accession>
<feature type="transmembrane region" description="Helical" evidence="1">
    <location>
        <begin position="16"/>
        <end position="39"/>
    </location>
</feature>
<keyword evidence="1" id="KW-1133">Transmembrane helix</keyword>